<dbReference type="InterPro" id="IPR034294">
    <property type="entry name" value="Aquaporin_transptr"/>
</dbReference>
<dbReference type="PANTHER" id="PTHR19139">
    <property type="entry name" value="AQUAPORIN TRANSPORTER"/>
    <property type="match status" value="1"/>
</dbReference>
<dbReference type="Pfam" id="PF00230">
    <property type="entry name" value="MIP"/>
    <property type="match status" value="1"/>
</dbReference>
<comment type="similarity">
    <text evidence="2 8">Belongs to the MIP/aquaporin (TC 1.A.8) family.</text>
</comment>
<dbReference type="AlphaFoldDB" id="A0AAD9ULW7"/>
<proteinExistence type="inferred from homology"/>
<evidence type="ECO:0000313" key="9">
    <source>
        <dbReference type="EMBL" id="KAK2194097.1"/>
    </source>
</evidence>
<dbReference type="InterPro" id="IPR023271">
    <property type="entry name" value="Aquaporin-like"/>
</dbReference>
<keyword evidence="4" id="KW-1003">Cell membrane</keyword>
<keyword evidence="6" id="KW-1133">Transmembrane helix</keyword>
<evidence type="ECO:0008006" key="11">
    <source>
        <dbReference type="Google" id="ProtNLM"/>
    </source>
</evidence>
<keyword evidence="5 8" id="KW-0812">Transmembrane</keyword>
<dbReference type="EMBL" id="JAODUO010000002">
    <property type="protein sequence ID" value="KAK2194097.1"/>
    <property type="molecule type" value="Genomic_DNA"/>
</dbReference>
<keyword evidence="3 8" id="KW-0813">Transport</keyword>
<reference evidence="9" key="1">
    <citation type="journal article" date="2023" name="Mol. Biol. Evol.">
        <title>Third-Generation Sequencing Reveals the Adaptive Role of the Epigenome in Three Deep-Sea Polychaetes.</title>
        <authorList>
            <person name="Perez M."/>
            <person name="Aroh O."/>
            <person name="Sun Y."/>
            <person name="Lan Y."/>
            <person name="Juniper S.K."/>
            <person name="Young C.R."/>
            <person name="Angers B."/>
            <person name="Qian P.Y."/>
        </authorList>
    </citation>
    <scope>NUCLEOTIDE SEQUENCE</scope>
    <source>
        <strain evidence="9">R07B-5</strain>
    </source>
</reference>
<evidence type="ECO:0000256" key="4">
    <source>
        <dbReference type="ARBA" id="ARBA00022475"/>
    </source>
</evidence>
<evidence type="ECO:0000256" key="3">
    <source>
        <dbReference type="ARBA" id="ARBA00022448"/>
    </source>
</evidence>
<gene>
    <name evidence="9" type="ORF">NP493_2g05029</name>
</gene>
<dbReference type="Proteomes" id="UP001209878">
    <property type="component" value="Unassembled WGS sequence"/>
</dbReference>
<dbReference type="InterPro" id="IPR000425">
    <property type="entry name" value="MIP"/>
</dbReference>
<dbReference type="PROSITE" id="PS00221">
    <property type="entry name" value="MIP"/>
    <property type="match status" value="1"/>
</dbReference>
<evidence type="ECO:0000256" key="8">
    <source>
        <dbReference type="RuleBase" id="RU000477"/>
    </source>
</evidence>
<accession>A0AAD9ULW7</accession>
<evidence type="ECO:0000256" key="6">
    <source>
        <dbReference type="ARBA" id="ARBA00022989"/>
    </source>
</evidence>
<evidence type="ECO:0000256" key="2">
    <source>
        <dbReference type="ARBA" id="ARBA00006175"/>
    </source>
</evidence>
<keyword evidence="10" id="KW-1185">Reference proteome</keyword>
<dbReference type="PANTHER" id="PTHR19139:SF199">
    <property type="entry name" value="MIP17260P"/>
    <property type="match status" value="1"/>
</dbReference>
<dbReference type="InterPro" id="IPR022357">
    <property type="entry name" value="MIP_CS"/>
</dbReference>
<protein>
    <recommendedName>
        <fullName evidence="11">Aquaporin</fullName>
    </recommendedName>
</protein>
<dbReference type="GO" id="GO:0015250">
    <property type="term" value="F:water channel activity"/>
    <property type="evidence" value="ECO:0007669"/>
    <property type="project" value="TreeGrafter"/>
</dbReference>
<evidence type="ECO:0000256" key="5">
    <source>
        <dbReference type="ARBA" id="ARBA00022692"/>
    </source>
</evidence>
<keyword evidence="7" id="KW-0472">Membrane</keyword>
<dbReference type="Gene3D" id="1.20.1080.10">
    <property type="entry name" value="Glycerol uptake facilitator protein"/>
    <property type="match status" value="1"/>
</dbReference>
<dbReference type="PRINTS" id="PR00783">
    <property type="entry name" value="MINTRINSICP"/>
</dbReference>
<dbReference type="SUPFAM" id="SSF81338">
    <property type="entry name" value="Aquaporin-like"/>
    <property type="match status" value="1"/>
</dbReference>
<evidence type="ECO:0000313" key="10">
    <source>
        <dbReference type="Proteomes" id="UP001209878"/>
    </source>
</evidence>
<evidence type="ECO:0000256" key="1">
    <source>
        <dbReference type="ARBA" id="ARBA00004651"/>
    </source>
</evidence>
<name>A0AAD9ULW7_RIDPI</name>
<sequence>MKREDYFDVARTEPFSPLFWRDVLAEFIATCVLVTVQCFVPLRHGNQSYGGPVEVALAVGFVVCAMGWTVDEFGGGHMNPAVTFSMALCYRITVVRGRCRECV</sequence>
<organism evidence="9 10">
    <name type="scientific">Ridgeia piscesae</name>
    <name type="common">Tubeworm</name>
    <dbReference type="NCBI Taxonomy" id="27915"/>
    <lineage>
        <taxon>Eukaryota</taxon>
        <taxon>Metazoa</taxon>
        <taxon>Spiralia</taxon>
        <taxon>Lophotrochozoa</taxon>
        <taxon>Annelida</taxon>
        <taxon>Polychaeta</taxon>
        <taxon>Sedentaria</taxon>
        <taxon>Canalipalpata</taxon>
        <taxon>Sabellida</taxon>
        <taxon>Siboglinidae</taxon>
        <taxon>Ridgeia</taxon>
    </lineage>
</organism>
<comment type="caution">
    <text evidence="9">The sequence shown here is derived from an EMBL/GenBank/DDBJ whole genome shotgun (WGS) entry which is preliminary data.</text>
</comment>
<dbReference type="GO" id="GO:0005886">
    <property type="term" value="C:plasma membrane"/>
    <property type="evidence" value="ECO:0007669"/>
    <property type="project" value="UniProtKB-SubCell"/>
</dbReference>
<comment type="subcellular location">
    <subcellularLocation>
        <location evidence="1">Cell membrane</location>
        <topology evidence="1">Multi-pass membrane protein</topology>
    </subcellularLocation>
</comment>
<evidence type="ECO:0000256" key="7">
    <source>
        <dbReference type="ARBA" id="ARBA00023136"/>
    </source>
</evidence>